<evidence type="ECO:0000313" key="13">
    <source>
        <dbReference type="EMBL" id="ESU36357.1"/>
    </source>
</evidence>
<dbReference type="VEuPathDB" id="GiardiaDB:GL50803_0017566"/>
<keyword evidence="4 9" id="KW-0547">Nucleotide-binding</keyword>
<dbReference type="PROSITE" id="PS50032">
    <property type="entry name" value="KA1"/>
    <property type="match status" value="1"/>
</dbReference>
<dbReference type="Pfam" id="PF00069">
    <property type="entry name" value="Pkinase"/>
    <property type="match status" value="1"/>
</dbReference>
<reference evidence="13 14" key="2">
    <citation type="journal article" date="2013" name="Genome Biol. Evol.">
        <title>Genome sequencing of Giardia lamblia genotypes A2 and B isolates (DH and GS) and comparative analysis with the genomes of genotypes A1 and E (WB and Pig).</title>
        <authorList>
            <person name="Adam R.D."/>
            <person name="Dahlstrom E.W."/>
            <person name="Martens C.A."/>
            <person name="Bruno D.P."/>
            <person name="Barbian K.D."/>
            <person name="Ricklefs S.M."/>
            <person name="Hernandez M.M."/>
            <person name="Narla N.P."/>
            <person name="Patel R.B."/>
            <person name="Porcella S.F."/>
            <person name="Nash T.E."/>
        </authorList>
    </citation>
    <scope>NUCLEOTIDE SEQUENCE [LARGE SCALE GENOMIC DNA]</scope>
    <source>
        <strain evidence="13 14">DH</strain>
    </source>
</reference>
<comment type="caution">
    <text evidence="13">The sequence shown here is derived from an EMBL/GenBank/DDBJ whole genome shotgun (WGS) entry which is preliminary data.</text>
</comment>
<evidence type="ECO:0000256" key="9">
    <source>
        <dbReference type="PROSITE-ProRule" id="PRU10141"/>
    </source>
</evidence>
<evidence type="ECO:0000259" key="11">
    <source>
        <dbReference type="PROSITE" id="PS50011"/>
    </source>
</evidence>
<dbReference type="InterPro" id="IPR011009">
    <property type="entry name" value="Kinase-like_dom_sf"/>
</dbReference>
<evidence type="ECO:0000256" key="4">
    <source>
        <dbReference type="ARBA" id="ARBA00022741"/>
    </source>
</evidence>
<dbReference type="InterPro" id="IPR017441">
    <property type="entry name" value="Protein_kinase_ATP_BS"/>
</dbReference>
<evidence type="ECO:0000256" key="8">
    <source>
        <dbReference type="ARBA" id="ARBA00048679"/>
    </source>
</evidence>
<organism evidence="13 14">
    <name type="scientific">Giardia intestinalis</name>
    <name type="common">Giardia lamblia</name>
    <dbReference type="NCBI Taxonomy" id="5741"/>
    <lineage>
        <taxon>Eukaryota</taxon>
        <taxon>Metamonada</taxon>
        <taxon>Diplomonadida</taxon>
        <taxon>Hexamitidae</taxon>
        <taxon>Giardiinae</taxon>
        <taxon>Giardia</taxon>
    </lineage>
</organism>
<dbReference type="InterPro" id="IPR000719">
    <property type="entry name" value="Prot_kinase_dom"/>
</dbReference>
<gene>
    <name evidence="13" type="ORF">DHA2_17566</name>
</gene>
<comment type="catalytic activity">
    <reaction evidence="7">
        <text>L-threonyl-[protein] + ATP = O-phospho-L-threonyl-[protein] + ADP + H(+)</text>
        <dbReference type="Rhea" id="RHEA:46608"/>
        <dbReference type="Rhea" id="RHEA-COMP:11060"/>
        <dbReference type="Rhea" id="RHEA-COMP:11605"/>
        <dbReference type="ChEBI" id="CHEBI:15378"/>
        <dbReference type="ChEBI" id="CHEBI:30013"/>
        <dbReference type="ChEBI" id="CHEBI:30616"/>
        <dbReference type="ChEBI" id="CHEBI:61977"/>
        <dbReference type="ChEBI" id="CHEBI:456216"/>
        <dbReference type="EC" id="2.7.11.1"/>
    </reaction>
</comment>
<dbReference type="InterPro" id="IPR028375">
    <property type="entry name" value="KA1/Ssp2_C"/>
</dbReference>
<keyword evidence="5 13" id="KW-0418">Kinase</keyword>
<dbReference type="CDD" id="cd14003">
    <property type="entry name" value="STKc_AMPK-like"/>
    <property type="match status" value="1"/>
</dbReference>
<keyword evidence="2" id="KW-0723">Serine/threonine-protein kinase</keyword>
<feature type="binding site" evidence="9">
    <location>
        <position position="80"/>
    </location>
    <ligand>
        <name>ATP</name>
        <dbReference type="ChEBI" id="CHEBI:30616"/>
    </ligand>
</feature>
<dbReference type="GO" id="GO:0106310">
    <property type="term" value="F:protein serine kinase activity"/>
    <property type="evidence" value="ECO:0007669"/>
    <property type="project" value="RHEA"/>
</dbReference>
<dbReference type="SUPFAM" id="SSF56112">
    <property type="entry name" value="Protein kinase-like (PK-like)"/>
    <property type="match status" value="1"/>
</dbReference>
<evidence type="ECO:0000256" key="2">
    <source>
        <dbReference type="ARBA" id="ARBA00022527"/>
    </source>
</evidence>
<dbReference type="PROSITE" id="PS00108">
    <property type="entry name" value="PROTEIN_KINASE_ST"/>
    <property type="match status" value="1"/>
</dbReference>
<evidence type="ECO:0000256" key="5">
    <source>
        <dbReference type="ARBA" id="ARBA00022777"/>
    </source>
</evidence>
<proteinExistence type="predicted"/>
<evidence type="ECO:0000256" key="10">
    <source>
        <dbReference type="SAM" id="MobiDB-lite"/>
    </source>
</evidence>
<evidence type="ECO:0000313" key="14">
    <source>
        <dbReference type="Proteomes" id="UP000018320"/>
    </source>
</evidence>
<dbReference type="GO" id="GO:0004674">
    <property type="term" value="F:protein serine/threonine kinase activity"/>
    <property type="evidence" value="ECO:0007669"/>
    <property type="project" value="UniProtKB-KW"/>
</dbReference>
<dbReference type="InterPro" id="IPR001772">
    <property type="entry name" value="KA1_dom"/>
</dbReference>
<dbReference type="Proteomes" id="UP000018320">
    <property type="component" value="Unassembled WGS sequence"/>
</dbReference>
<evidence type="ECO:0000256" key="6">
    <source>
        <dbReference type="ARBA" id="ARBA00022840"/>
    </source>
</evidence>
<feature type="region of interest" description="Disordered" evidence="10">
    <location>
        <begin position="440"/>
        <end position="475"/>
    </location>
</feature>
<dbReference type="FunFam" id="3.30.200.20:FF:000003">
    <property type="entry name" value="Non-specific serine/threonine protein kinase"/>
    <property type="match status" value="1"/>
</dbReference>
<feature type="non-terminal residue" evidence="13">
    <location>
        <position position="1"/>
    </location>
</feature>
<dbReference type="PANTHER" id="PTHR24346:SF82">
    <property type="entry name" value="KP78A-RELATED"/>
    <property type="match status" value="1"/>
</dbReference>
<feature type="compositionally biased region" description="Basic and acidic residues" evidence="10">
    <location>
        <begin position="463"/>
        <end position="475"/>
    </location>
</feature>
<dbReference type="PROSITE" id="PS00107">
    <property type="entry name" value="PROTEIN_KINASE_ATP"/>
    <property type="match status" value="1"/>
</dbReference>
<dbReference type="VEuPathDB" id="GiardiaDB:QR46_1365"/>
<dbReference type="VEuPathDB" id="GiardiaDB:GL50581_1774"/>
<dbReference type="EMBL" id="AHGT01000049">
    <property type="protein sequence ID" value="ESU36357.1"/>
    <property type="molecule type" value="Genomic_DNA"/>
</dbReference>
<dbReference type="PROSITE" id="PS50011">
    <property type="entry name" value="PROTEIN_KINASE_DOM"/>
    <property type="match status" value="1"/>
</dbReference>
<dbReference type="AlphaFoldDB" id="V6TD59"/>
<evidence type="ECO:0000259" key="12">
    <source>
        <dbReference type="PROSITE" id="PS50032"/>
    </source>
</evidence>
<comment type="catalytic activity">
    <reaction evidence="8">
        <text>L-seryl-[protein] + ATP = O-phospho-L-seryl-[protein] + ADP + H(+)</text>
        <dbReference type="Rhea" id="RHEA:17989"/>
        <dbReference type="Rhea" id="RHEA-COMP:9863"/>
        <dbReference type="Rhea" id="RHEA-COMP:11604"/>
        <dbReference type="ChEBI" id="CHEBI:15378"/>
        <dbReference type="ChEBI" id="CHEBI:29999"/>
        <dbReference type="ChEBI" id="CHEBI:30616"/>
        <dbReference type="ChEBI" id="CHEBI:83421"/>
        <dbReference type="ChEBI" id="CHEBI:456216"/>
        <dbReference type="EC" id="2.7.11.1"/>
    </reaction>
</comment>
<feature type="compositionally biased region" description="Low complexity" evidence="10">
    <location>
        <begin position="450"/>
        <end position="459"/>
    </location>
</feature>
<dbReference type="VEuPathDB" id="GiardiaDB:DHA2_17566"/>
<keyword evidence="6 9" id="KW-0067">ATP-binding</keyword>
<evidence type="ECO:0000256" key="7">
    <source>
        <dbReference type="ARBA" id="ARBA00047899"/>
    </source>
</evidence>
<dbReference type="GO" id="GO:0005524">
    <property type="term" value="F:ATP binding"/>
    <property type="evidence" value="ECO:0007669"/>
    <property type="project" value="UniProtKB-UniRule"/>
</dbReference>
<dbReference type="SMART" id="SM00220">
    <property type="entry name" value="S_TKc"/>
    <property type="match status" value="1"/>
</dbReference>
<protein>
    <recommendedName>
        <fullName evidence="1">non-specific serine/threonine protein kinase</fullName>
        <ecNumber evidence="1">2.7.11.1</ecNumber>
    </recommendedName>
</protein>
<reference evidence="14" key="1">
    <citation type="submission" date="2012-02" db="EMBL/GenBank/DDBJ databases">
        <title>Genome sequencing of Giardia lamblia Genotypes A2 and B isolates (DH and GS) and comparative analysis with the genomes of Genotypes A1 and E (WB and Pig).</title>
        <authorList>
            <person name="Adam R."/>
            <person name="Dahlstrom E."/>
            <person name="Martens C."/>
            <person name="Bruno D."/>
            <person name="Barbian K."/>
            <person name="Porcella S.F."/>
            <person name="Nash T."/>
        </authorList>
    </citation>
    <scope>NUCLEOTIDE SEQUENCE</scope>
    <source>
        <strain evidence="14">DH</strain>
    </source>
</reference>
<sequence>VPTPESGCKNNFKMPKTDKVADRAVDDACPPDASREDQDTKKIRVKRVGNYIIGKTIGEGSFSKVRLGTHVLTNERIALKIIEKSKITEAADIERITREIQILKLLNHPNVIKLYEIVDTPRHVYIVQEYMNNGELFDYIVAKGRLSEKEACRFLCQLLNGLHFLHSRRIVHRDLKPENLLLTANNDIKIIDFGLSNIFHDTFMKTCCGSPAYAPPEMIQGKLYSGPSADLWSTGIILYAMLCGCLPFEGSTTQSLYIKILSGEFSTPSYLSQGAKDVLKALLTVNPDDRVTIEELITYPWIQKNWALNHDGRSEPILTELPEISSDLNFGILLQMHRMNLDAVECIRGLFLGKHNASTATYTLLAEKAEATKKSNPKMSMAAIIGINGYEKADFDNLEVKKKICEEIGIEIDSENNILHAENNTMVTIGKLKLEAPGDKVGKHLHSNTSDASAKDAAAQDPTSDRGSQEKVTMKINEKDVELKRETAELAATVPVIPVGQAKMPGLGLGLNLPAGPVAGGGAVTTRNHKTEKLVDTPTVKTSSEAPEMTVEYDDGGLRICKDDITKENGVVTTVQYEDLVVRLKQVFKELRIKADSEREGSFKCERMNVQFSIDIYRIGSAISPQLGILMRRISGDGAIYKEIGQIVFKGLKLKG</sequence>
<name>V6TD59_GIAIN</name>
<dbReference type="GO" id="GO:0035556">
    <property type="term" value="P:intracellular signal transduction"/>
    <property type="evidence" value="ECO:0007669"/>
    <property type="project" value="TreeGrafter"/>
</dbReference>
<dbReference type="GO" id="GO:0005737">
    <property type="term" value="C:cytoplasm"/>
    <property type="evidence" value="ECO:0007669"/>
    <property type="project" value="TreeGrafter"/>
</dbReference>
<keyword evidence="3" id="KW-0808">Transferase</keyword>
<dbReference type="FunFam" id="1.10.510.10:FF:000271">
    <property type="entry name" value="Non-specific serine/threonine protein kinase"/>
    <property type="match status" value="1"/>
</dbReference>
<feature type="domain" description="KA1" evidence="12">
    <location>
        <begin position="603"/>
        <end position="654"/>
    </location>
</feature>
<dbReference type="PANTHER" id="PTHR24346">
    <property type="entry name" value="MAP/MICROTUBULE AFFINITY-REGULATING KINASE"/>
    <property type="match status" value="1"/>
</dbReference>
<evidence type="ECO:0000256" key="1">
    <source>
        <dbReference type="ARBA" id="ARBA00012513"/>
    </source>
</evidence>
<dbReference type="InterPro" id="IPR008271">
    <property type="entry name" value="Ser/Thr_kinase_AS"/>
</dbReference>
<dbReference type="Gene3D" id="1.10.510.10">
    <property type="entry name" value="Transferase(Phosphotransferase) domain 1"/>
    <property type="match status" value="1"/>
</dbReference>
<dbReference type="EC" id="2.7.11.1" evidence="1"/>
<dbReference type="Gene3D" id="3.30.310.80">
    <property type="entry name" value="Kinase associated domain 1, KA1"/>
    <property type="match status" value="1"/>
</dbReference>
<feature type="domain" description="Protein kinase" evidence="11">
    <location>
        <begin position="51"/>
        <end position="302"/>
    </location>
</feature>
<dbReference type="SUPFAM" id="SSF103243">
    <property type="entry name" value="KA1-like"/>
    <property type="match status" value="1"/>
</dbReference>
<evidence type="ECO:0000256" key="3">
    <source>
        <dbReference type="ARBA" id="ARBA00022679"/>
    </source>
</evidence>
<accession>V6TD59</accession>